<dbReference type="CDD" id="cd06261">
    <property type="entry name" value="TM_PBP2"/>
    <property type="match status" value="1"/>
</dbReference>
<keyword evidence="7 9" id="KW-1133">Transmembrane helix</keyword>
<feature type="transmembrane region" description="Helical" evidence="9">
    <location>
        <begin position="56"/>
        <end position="76"/>
    </location>
</feature>
<dbReference type="InterPro" id="IPR000515">
    <property type="entry name" value="MetI-like"/>
</dbReference>
<keyword evidence="8 9" id="KW-0472">Membrane</keyword>
<evidence type="ECO:0000256" key="6">
    <source>
        <dbReference type="ARBA" id="ARBA00022970"/>
    </source>
</evidence>
<dbReference type="Gene3D" id="1.10.3720.10">
    <property type="entry name" value="MetI-like"/>
    <property type="match status" value="1"/>
</dbReference>
<evidence type="ECO:0000313" key="12">
    <source>
        <dbReference type="Proteomes" id="UP001500631"/>
    </source>
</evidence>
<evidence type="ECO:0000256" key="9">
    <source>
        <dbReference type="RuleBase" id="RU363032"/>
    </source>
</evidence>
<accession>A0ABP9MVU0</accession>
<feature type="transmembrane region" description="Helical" evidence="9">
    <location>
        <begin position="134"/>
        <end position="156"/>
    </location>
</feature>
<dbReference type="Pfam" id="PF00528">
    <property type="entry name" value="BPD_transp_1"/>
    <property type="match status" value="1"/>
</dbReference>
<evidence type="ECO:0000256" key="7">
    <source>
        <dbReference type="ARBA" id="ARBA00022989"/>
    </source>
</evidence>
<evidence type="ECO:0000259" key="10">
    <source>
        <dbReference type="PROSITE" id="PS50928"/>
    </source>
</evidence>
<evidence type="ECO:0000256" key="1">
    <source>
        <dbReference type="ARBA" id="ARBA00004429"/>
    </source>
</evidence>
<dbReference type="EMBL" id="BAABKE010000005">
    <property type="protein sequence ID" value="GAA5101400.1"/>
    <property type="molecule type" value="Genomic_DNA"/>
</dbReference>
<dbReference type="InterPro" id="IPR035906">
    <property type="entry name" value="MetI-like_sf"/>
</dbReference>
<keyword evidence="6" id="KW-0029">Amino-acid transport</keyword>
<organism evidence="11 12">
    <name type="scientific">Wohlfahrtiimonas larvae</name>
    <dbReference type="NCBI Taxonomy" id="1157986"/>
    <lineage>
        <taxon>Bacteria</taxon>
        <taxon>Pseudomonadati</taxon>
        <taxon>Pseudomonadota</taxon>
        <taxon>Gammaproteobacteria</taxon>
        <taxon>Cardiobacteriales</taxon>
        <taxon>Ignatzschineriaceae</taxon>
        <taxon>Wohlfahrtiimonas</taxon>
    </lineage>
</organism>
<evidence type="ECO:0000256" key="8">
    <source>
        <dbReference type="ARBA" id="ARBA00023136"/>
    </source>
</evidence>
<feature type="domain" description="ABC transmembrane type-1" evidence="10">
    <location>
        <begin position="17"/>
        <end position="210"/>
    </location>
</feature>
<dbReference type="InterPro" id="IPR010065">
    <property type="entry name" value="AA_ABC_transptr_permease_3TM"/>
</dbReference>
<feature type="transmembrane region" description="Helical" evidence="9">
    <location>
        <begin position="82"/>
        <end position="103"/>
    </location>
</feature>
<dbReference type="SUPFAM" id="SSF161098">
    <property type="entry name" value="MetI-like"/>
    <property type="match status" value="1"/>
</dbReference>
<dbReference type="RefSeq" id="WP_077925706.1">
    <property type="nucleotide sequence ID" value="NZ_BAABKE010000005.1"/>
</dbReference>
<dbReference type="InterPro" id="IPR043429">
    <property type="entry name" value="ArtM/GltK/GlnP/TcyL/YhdX-like"/>
</dbReference>
<dbReference type="PROSITE" id="PS50928">
    <property type="entry name" value="ABC_TM1"/>
    <property type="match status" value="1"/>
</dbReference>
<keyword evidence="4" id="KW-1003">Cell membrane</keyword>
<dbReference type="NCBIfam" id="TIGR01726">
    <property type="entry name" value="HEQRo_perm_3TM"/>
    <property type="match status" value="1"/>
</dbReference>
<feature type="transmembrane region" description="Helical" evidence="9">
    <location>
        <begin position="23"/>
        <end position="44"/>
    </location>
</feature>
<evidence type="ECO:0000313" key="11">
    <source>
        <dbReference type="EMBL" id="GAA5101400.1"/>
    </source>
</evidence>
<feature type="transmembrane region" description="Helical" evidence="9">
    <location>
        <begin position="188"/>
        <end position="209"/>
    </location>
</feature>
<keyword evidence="3 9" id="KW-0813">Transport</keyword>
<dbReference type="PANTHER" id="PTHR30614">
    <property type="entry name" value="MEMBRANE COMPONENT OF AMINO ACID ABC TRANSPORTER"/>
    <property type="match status" value="1"/>
</dbReference>
<sequence length="220" mass="24341">MDFSYIVKVLPTLEKALWLTVKISLFGIVSAIILGVILSLVIFYRLPILARIAQGYVAFFRNTPLLLHLFFLYFGLPRAFGVVLSFEVTALLGLSLLGGAYMAEAFKGGIESVTKSQFDSGKAIGLNRLQMIRYIILPQAFSYCIPALGANCIFLFKETSVFTAIAGTDITTVVVNYISNVGHTNENLLLLVIAYVIVILPFTMILSYVEKRVRYAEFGS</sequence>
<dbReference type="Proteomes" id="UP001500631">
    <property type="component" value="Unassembled WGS sequence"/>
</dbReference>
<evidence type="ECO:0000256" key="4">
    <source>
        <dbReference type="ARBA" id="ARBA00022475"/>
    </source>
</evidence>
<gene>
    <name evidence="11" type="ORF">GCM10023338_17290</name>
</gene>
<evidence type="ECO:0000256" key="2">
    <source>
        <dbReference type="ARBA" id="ARBA00010072"/>
    </source>
</evidence>
<comment type="subcellular location">
    <subcellularLocation>
        <location evidence="1">Cell inner membrane</location>
        <topology evidence="1">Multi-pass membrane protein</topology>
    </subcellularLocation>
    <subcellularLocation>
        <location evidence="9">Cell membrane</location>
        <topology evidence="9">Multi-pass membrane protein</topology>
    </subcellularLocation>
</comment>
<comment type="similarity">
    <text evidence="2">Belongs to the binding-protein-dependent transport system permease family. HisMQ subfamily.</text>
</comment>
<comment type="caution">
    <text evidence="11">The sequence shown here is derived from an EMBL/GenBank/DDBJ whole genome shotgun (WGS) entry which is preliminary data.</text>
</comment>
<reference evidence="12" key="1">
    <citation type="journal article" date="2019" name="Int. J. Syst. Evol. Microbiol.">
        <title>The Global Catalogue of Microorganisms (GCM) 10K type strain sequencing project: providing services to taxonomists for standard genome sequencing and annotation.</title>
        <authorList>
            <consortium name="The Broad Institute Genomics Platform"/>
            <consortium name="The Broad Institute Genome Sequencing Center for Infectious Disease"/>
            <person name="Wu L."/>
            <person name="Ma J."/>
        </authorList>
    </citation>
    <scope>NUCLEOTIDE SEQUENCE [LARGE SCALE GENOMIC DNA]</scope>
    <source>
        <strain evidence="12">JCM 18424</strain>
    </source>
</reference>
<evidence type="ECO:0000256" key="5">
    <source>
        <dbReference type="ARBA" id="ARBA00022692"/>
    </source>
</evidence>
<protein>
    <submittedName>
        <fullName evidence="11">Amino acid ABC transporter permease</fullName>
    </submittedName>
</protein>
<name>A0ABP9MVU0_9GAMM</name>
<keyword evidence="12" id="KW-1185">Reference proteome</keyword>
<dbReference type="PANTHER" id="PTHR30614:SF37">
    <property type="entry name" value="AMINO-ACID ABC TRANSPORTER PERMEASE PROTEIN YHDX-RELATED"/>
    <property type="match status" value="1"/>
</dbReference>
<evidence type="ECO:0000256" key="3">
    <source>
        <dbReference type="ARBA" id="ARBA00022448"/>
    </source>
</evidence>
<proteinExistence type="inferred from homology"/>
<keyword evidence="5 9" id="KW-0812">Transmembrane</keyword>